<dbReference type="Proteomes" id="UP001516400">
    <property type="component" value="Unassembled WGS sequence"/>
</dbReference>
<dbReference type="InterPro" id="IPR013010">
    <property type="entry name" value="Znf_SIAH"/>
</dbReference>
<feature type="region of interest" description="Disordered" evidence="5">
    <location>
        <begin position="281"/>
        <end position="326"/>
    </location>
</feature>
<evidence type="ECO:0000256" key="2">
    <source>
        <dbReference type="ARBA" id="ARBA00022771"/>
    </source>
</evidence>
<dbReference type="Pfam" id="PF21361">
    <property type="entry name" value="Sina_ZnF"/>
    <property type="match status" value="1"/>
</dbReference>
<evidence type="ECO:0000256" key="3">
    <source>
        <dbReference type="ARBA" id="ARBA00022833"/>
    </source>
</evidence>
<evidence type="ECO:0000313" key="7">
    <source>
        <dbReference type="EMBL" id="KAL3278298.1"/>
    </source>
</evidence>
<name>A0ABD2NHS3_9CUCU</name>
<protein>
    <recommendedName>
        <fullName evidence="6">SIAH-type domain-containing protein</fullName>
    </recommendedName>
</protein>
<evidence type="ECO:0000259" key="6">
    <source>
        <dbReference type="PROSITE" id="PS51081"/>
    </source>
</evidence>
<evidence type="ECO:0000313" key="8">
    <source>
        <dbReference type="Proteomes" id="UP001516400"/>
    </source>
</evidence>
<dbReference type="PROSITE" id="PS51081">
    <property type="entry name" value="ZF_SIAH"/>
    <property type="match status" value="1"/>
</dbReference>
<feature type="domain" description="SIAH-type" evidence="6">
    <location>
        <begin position="90"/>
        <end position="148"/>
    </location>
</feature>
<comment type="caution">
    <text evidence="7">The sequence shown here is derived from an EMBL/GenBank/DDBJ whole genome shotgun (WGS) entry which is preliminary data.</text>
</comment>
<accession>A0ABD2NHS3</accession>
<reference evidence="7 8" key="1">
    <citation type="journal article" date="2021" name="BMC Biol.">
        <title>Horizontally acquired antibacterial genes associated with adaptive radiation of ladybird beetles.</title>
        <authorList>
            <person name="Li H.S."/>
            <person name="Tang X.F."/>
            <person name="Huang Y.H."/>
            <person name="Xu Z.Y."/>
            <person name="Chen M.L."/>
            <person name="Du X.Y."/>
            <person name="Qiu B.Y."/>
            <person name="Chen P.T."/>
            <person name="Zhang W."/>
            <person name="Slipinski A."/>
            <person name="Escalona H.E."/>
            <person name="Waterhouse R.M."/>
            <person name="Zwick A."/>
            <person name="Pang H."/>
        </authorList>
    </citation>
    <scope>NUCLEOTIDE SEQUENCE [LARGE SCALE GENOMIC DNA]</scope>
    <source>
        <strain evidence="7">SYSU2018</strain>
    </source>
</reference>
<feature type="compositionally biased region" description="Basic and acidic residues" evidence="5">
    <location>
        <begin position="308"/>
        <end position="326"/>
    </location>
</feature>
<keyword evidence="1" id="KW-0479">Metal-binding</keyword>
<dbReference type="InterPro" id="IPR004162">
    <property type="entry name" value="SINA-like_animal"/>
</dbReference>
<dbReference type="InterPro" id="IPR013083">
    <property type="entry name" value="Znf_RING/FYVE/PHD"/>
</dbReference>
<dbReference type="GO" id="GO:0008270">
    <property type="term" value="F:zinc ion binding"/>
    <property type="evidence" value="ECO:0007669"/>
    <property type="project" value="UniProtKB-KW"/>
</dbReference>
<keyword evidence="3" id="KW-0862">Zinc</keyword>
<evidence type="ECO:0000256" key="1">
    <source>
        <dbReference type="ARBA" id="ARBA00022723"/>
    </source>
</evidence>
<dbReference type="Gene3D" id="3.30.40.10">
    <property type="entry name" value="Zinc/RING finger domain, C3HC4 (zinc finger)"/>
    <property type="match status" value="1"/>
</dbReference>
<dbReference type="PANTHER" id="PTHR45877:SF2">
    <property type="entry name" value="E3 UBIQUITIN-PROTEIN LIGASE SINA-RELATED"/>
    <property type="match status" value="1"/>
</dbReference>
<evidence type="ECO:0000256" key="4">
    <source>
        <dbReference type="PROSITE-ProRule" id="PRU00455"/>
    </source>
</evidence>
<feature type="compositionally biased region" description="Acidic residues" evidence="5">
    <location>
        <begin position="286"/>
        <end position="307"/>
    </location>
</feature>
<dbReference type="EMBL" id="JABFTP020000103">
    <property type="protein sequence ID" value="KAL3278298.1"/>
    <property type="molecule type" value="Genomic_DNA"/>
</dbReference>
<keyword evidence="2 4" id="KW-0863">Zinc-finger</keyword>
<dbReference type="PANTHER" id="PTHR45877">
    <property type="entry name" value="E3 UBIQUITIN-PROTEIN LIGASE SIAH2"/>
    <property type="match status" value="1"/>
</dbReference>
<dbReference type="AlphaFoldDB" id="A0ABD2NHS3"/>
<organism evidence="7 8">
    <name type="scientific">Cryptolaemus montrouzieri</name>
    <dbReference type="NCBI Taxonomy" id="559131"/>
    <lineage>
        <taxon>Eukaryota</taxon>
        <taxon>Metazoa</taxon>
        <taxon>Ecdysozoa</taxon>
        <taxon>Arthropoda</taxon>
        <taxon>Hexapoda</taxon>
        <taxon>Insecta</taxon>
        <taxon>Pterygota</taxon>
        <taxon>Neoptera</taxon>
        <taxon>Endopterygota</taxon>
        <taxon>Coleoptera</taxon>
        <taxon>Polyphaga</taxon>
        <taxon>Cucujiformia</taxon>
        <taxon>Coccinelloidea</taxon>
        <taxon>Coccinellidae</taxon>
        <taxon>Scymninae</taxon>
        <taxon>Scymnini</taxon>
        <taxon>Cryptolaemus</taxon>
    </lineage>
</organism>
<proteinExistence type="predicted"/>
<sequence length="326" mass="38383">MSNVTEAPAMNSNSIFTEAEIQEFVEKHHNALLKDLECDNCEKYCHPPFIKCRGDHLTCHACYEESDHCKLCGNNFYSETLDFFERAYEYLRHPCQNKKYGCDFIDTSRVVYDHQFFCSYEQNKCPNAECPWIGKQSEIFEHYRASHPKKLIIDRLDLQRIVEVEIVDGEINLRNIIQHQSQTFSVTIAISPSTGIVKLISGNFRPFRWIHNFFARIIFPKINGGAWIRQDIFQFVSNCSCIASAETRTVRCDVIEEFKRSMNPNMHFEHFIEIRMLEYNPPSESSSDDEYDTEDDDDDEEDEDEDMDIHQRQILENEQRLVRLDP</sequence>
<evidence type="ECO:0000256" key="5">
    <source>
        <dbReference type="SAM" id="MobiDB-lite"/>
    </source>
</evidence>
<keyword evidence="8" id="KW-1185">Reference proteome</keyword>
<gene>
    <name evidence="7" type="ORF">HHI36_013631</name>
</gene>
<dbReference type="SUPFAM" id="SSF49599">
    <property type="entry name" value="TRAF domain-like"/>
    <property type="match status" value="1"/>
</dbReference>